<feature type="domain" description="RING-type" evidence="5">
    <location>
        <begin position="161"/>
        <end position="202"/>
    </location>
</feature>
<dbReference type="SMART" id="SM00744">
    <property type="entry name" value="RINGv"/>
    <property type="match status" value="1"/>
</dbReference>
<name>A0AB34JDU7_PRYPA</name>
<sequence>MSVASPAMSPAVSSPASALMMECSPAKLDQVTPQTLTDEDAESVALALRLQEEERAYARLWMASPPQDRQEQSPEDEESLALAICLQQEEDEAQLRATLGLDDGEEVPGSPSNYSYEQLLRLGESVGTVSKGASSEAIGALQRMSVIEARNEASVLLGDQCSICRMEYEDEDELQLLPCKHCEHAECLTQWLKMSKCCPLCQAELPA</sequence>
<evidence type="ECO:0000256" key="3">
    <source>
        <dbReference type="ARBA" id="ARBA00022833"/>
    </source>
</evidence>
<dbReference type="Proteomes" id="UP001515480">
    <property type="component" value="Unassembled WGS sequence"/>
</dbReference>
<evidence type="ECO:0000256" key="1">
    <source>
        <dbReference type="ARBA" id="ARBA00022723"/>
    </source>
</evidence>
<keyword evidence="7" id="KW-1185">Reference proteome</keyword>
<dbReference type="EMBL" id="JBGBPQ010000010">
    <property type="protein sequence ID" value="KAL1519238.1"/>
    <property type="molecule type" value="Genomic_DNA"/>
</dbReference>
<comment type="caution">
    <text evidence="6">The sequence shown here is derived from an EMBL/GenBank/DDBJ whole genome shotgun (WGS) entry which is preliminary data.</text>
</comment>
<keyword evidence="2 4" id="KW-0863">Zinc-finger</keyword>
<organism evidence="6 7">
    <name type="scientific">Prymnesium parvum</name>
    <name type="common">Toxic golden alga</name>
    <dbReference type="NCBI Taxonomy" id="97485"/>
    <lineage>
        <taxon>Eukaryota</taxon>
        <taxon>Haptista</taxon>
        <taxon>Haptophyta</taxon>
        <taxon>Prymnesiophyceae</taxon>
        <taxon>Prymnesiales</taxon>
        <taxon>Prymnesiaceae</taxon>
        <taxon>Prymnesium</taxon>
    </lineage>
</organism>
<dbReference type="InterPro" id="IPR001841">
    <property type="entry name" value="Znf_RING"/>
</dbReference>
<protein>
    <recommendedName>
        <fullName evidence="5">RING-type domain-containing protein</fullName>
    </recommendedName>
</protein>
<gene>
    <name evidence="6" type="ORF">AB1Y20_003497</name>
</gene>
<dbReference type="InterPro" id="IPR043312">
    <property type="entry name" value="AtBBR-like"/>
</dbReference>
<evidence type="ECO:0000313" key="7">
    <source>
        <dbReference type="Proteomes" id="UP001515480"/>
    </source>
</evidence>
<dbReference type="Gene3D" id="3.30.40.10">
    <property type="entry name" value="Zinc/RING finger domain, C3HC4 (zinc finger)"/>
    <property type="match status" value="1"/>
</dbReference>
<dbReference type="GO" id="GO:0008270">
    <property type="term" value="F:zinc ion binding"/>
    <property type="evidence" value="ECO:0007669"/>
    <property type="project" value="UniProtKB-KW"/>
</dbReference>
<dbReference type="PANTHER" id="PTHR47530:SF4">
    <property type="entry name" value="E3 UBIQUITIN LIGASE BIG BROTHER-RELATED"/>
    <property type="match status" value="1"/>
</dbReference>
<dbReference type="SUPFAM" id="SSF57850">
    <property type="entry name" value="RING/U-box"/>
    <property type="match status" value="1"/>
</dbReference>
<reference evidence="6 7" key="1">
    <citation type="journal article" date="2024" name="Science">
        <title>Giant polyketide synthase enzymes in the biosynthesis of giant marine polyether toxins.</title>
        <authorList>
            <person name="Fallon T.R."/>
            <person name="Shende V.V."/>
            <person name="Wierzbicki I.H."/>
            <person name="Pendleton A.L."/>
            <person name="Watervoot N.F."/>
            <person name="Auber R.P."/>
            <person name="Gonzalez D.J."/>
            <person name="Wisecaver J.H."/>
            <person name="Moore B.S."/>
        </authorList>
    </citation>
    <scope>NUCLEOTIDE SEQUENCE [LARGE SCALE GENOMIC DNA]</scope>
    <source>
        <strain evidence="6 7">12B1</strain>
    </source>
</reference>
<dbReference type="Pfam" id="PF13639">
    <property type="entry name" value="zf-RING_2"/>
    <property type="match status" value="1"/>
</dbReference>
<dbReference type="PANTHER" id="PTHR47530">
    <property type="entry name" value="E3 UBIQUITIN LIGASE BIG BROTHER-RELATED"/>
    <property type="match status" value="1"/>
</dbReference>
<evidence type="ECO:0000259" key="5">
    <source>
        <dbReference type="PROSITE" id="PS50089"/>
    </source>
</evidence>
<evidence type="ECO:0000313" key="6">
    <source>
        <dbReference type="EMBL" id="KAL1519238.1"/>
    </source>
</evidence>
<keyword evidence="1" id="KW-0479">Metal-binding</keyword>
<dbReference type="PROSITE" id="PS50089">
    <property type="entry name" value="ZF_RING_2"/>
    <property type="match status" value="1"/>
</dbReference>
<evidence type="ECO:0000256" key="2">
    <source>
        <dbReference type="ARBA" id="ARBA00022771"/>
    </source>
</evidence>
<dbReference type="AlphaFoldDB" id="A0AB34JDU7"/>
<keyword evidence="3" id="KW-0862">Zinc</keyword>
<dbReference type="InterPro" id="IPR011016">
    <property type="entry name" value="Znf_RING-CH"/>
</dbReference>
<proteinExistence type="predicted"/>
<accession>A0AB34JDU7</accession>
<evidence type="ECO:0000256" key="4">
    <source>
        <dbReference type="PROSITE-ProRule" id="PRU00175"/>
    </source>
</evidence>
<dbReference type="InterPro" id="IPR013083">
    <property type="entry name" value="Znf_RING/FYVE/PHD"/>
</dbReference>